<evidence type="ECO:0000256" key="9">
    <source>
        <dbReference type="ARBA" id="ARBA00022723"/>
    </source>
</evidence>
<reference evidence="14 15" key="1">
    <citation type="submission" date="2015-08" db="EMBL/GenBank/DDBJ databases">
        <title>Next Generation Sequencing and Analysis of the Genome of Puccinia sorghi L Schw, the Causal Agent of Maize Common Rust.</title>
        <authorList>
            <person name="Rochi L."/>
            <person name="Burguener G."/>
            <person name="Darino M."/>
            <person name="Turjanski A."/>
            <person name="Kreff E."/>
            <person name="Dieguez M.J."/>
            <person name="Sacco F."/>
        </authorList>
    </citation>
    <scope>NUCLEOTIDE SEQUENCE [LARGE SCALE GENOMIC DNA]</scope>
    <source>
        <strain evidence="14 15">RO10H11247</strain>
    </source>
</reference>
<dbReference type="GO" id="GO:0008270">
    <property type="term" value="F:zinc ion binding"/>
    <property type="evidence" value="ECO:0007669"/>
    <property type="project" value="InterPro"/>
</dbReference>
<dbReference type="InterPro" id="IPR038071">
    <property type="entry name" value="UROD/MetE-like_sf"/>
</dbReference>
<sequence>MQLLRRTYELAECTSGSSKWKENPTAQGWSWLTEEAQPTITRVWVRAECTSAAKPPGCDGLVLGFPRIGDKREVKKAVEAYWGDKISEAELLAAAKEVRISNWQRIKAAGVDFVPSNDFTLYDHVLDHCTMFNAVPSKYYDAKLSPLDLSFAMGRGRQRDGVDLPACEMNKYLGTNYHYIVPEVSKSTQFKLCHQKPVDEYLEAKAAGIETRPAIFGPLSFLLMGKTPRSGSEDYEPITLLDQLVPVYIELIRKLVAAGAKSLQLDEPGLVLDSADALGKELIATYTKLAEAAQSVPITITTFFGSAEAILPSLVQCPVHAVHLDLTERGKPEQIKMALELLKPTKVALSLGLVSGRNVWKNDMNKSLSIIKEAISALGEDRVIVATSSSLLHTPISLAGEVKMPAEQKDWFSFALEKCDEVSTLAKAVSPNVDDAVKQKLQANADSIKKRRDFEAQSDASVRERLSKVTPDMYNRKSPFPQRRIAQSSVVKLPKFPTTTIGSFPQTKEIRVARSKFTKGEITAKEYDDFIAKEIEYVVRFQESCGLDLLVHGEAERNDMVMYFGEQLKGFVFTENAWVQSYGSRYVRPPIIVADVARPSAMTTRWSSYAQSLSKLPVKGMLTGPVTILAWSFPRIDVSREVQSRQLALALRDEVCDLEKAGIFAIQVDEPAIREGMPLRKSDWDEYLHWAVDSFKLATAGVEDRTQTHSHFCYSDFNEIMSHIARLDADVISIEASKSDHKLLKVFASVDYSNQIGPGVYDIHSPRVPSQQEIQQKIADTLKAVNPSLLFINPDCGLKTRAWPETEAALKNMVAAAKWARETYKD</sequence>
<keyword evidence="8 14" id="KW-0808">Transferase</keyword>
<dbReference type="CDD" id="cd03312">
    <property type="entry name" value="CIMS_N_terminal_like"/>
    <property type="match status" value="1"/>
</dbReference>
<keyword evidence="15" id="KW-1185">Reference proteome</keyword>
<dbReference type="STRING" id="27349.A0A0L6U883"/>
<evidence type="ECO:0000313" key="14">
    <source>
        <dbReference type="EMBL" id="KNZ44754.1"/>
    </source>
</evidence>
<dbReference type="SUPFAM" id="SSF51726">
    <property type="entry name" value="UROD/MetE-like"/>
    <property type="match status" value="2"/>
</dbReference>
<dbReference type="Gene3D" id="3.20.20.210">
    <property type="match status" value="2"/>
</dbReference>
<comment type="similarity">
    <text evidence="4">Belongs to the vitamin-B12 independent methionine synthase family.</text>
</comment>
<comment type="pathway">
    <text evidence="3">Amino-acid biosynthesis; L-methionine biosynthesis via de novo pathway; L-methionine from L-homocysteine (MetE route): step 1/1.</text>
</comment>
<keyword evidence="10" id="KW-0862">Zinc</keyword>
<dbReference type="UniPathway" id="UPA00051">
    <property type="reaction ID" value="UER00082"/>
</dbReference>
<dbReference type="AlphaFoldDB" id="A0A0L6U883"/>
<dbReference type="NCBIfam" id="NF003556">
    <property type="entry name" value="PRK05222.1"/>
    <property type="match status" value="1"/>
</dbReference>
<keyword evidence="6 14" id="KW-0489">Methyltransferase</keyword>
<comment type="cofactor">
    <cofactor evidence="1">
        <name>Zn(2+)</name>
        <dbReference type="ChEBI" id="CHEBI:29105"/>
    </cofactor>
</comment>
<dbReference type="InterPro" id="IPR002629">
    <property type="entry name" value="Met_Synth_C/arc"/>
</dbReference>
<dbReference type="InterPro" id="IPR013215">
    <property type="entry name" value="Cbl-indep_Met_Synth_N"/>
</dbReference>
<dbReference type="EC" id="2.1.1.14" evidence="5"/>
<evidence type="ECO:0000256" key="2">
    <source>
        <dbReference type="ARBA" id="ARBA00002777"/>
    </source>
</evidence>
<dbReference type="PANTHER" id="PTHR30519">
    <property type="entry name" value="5-METHYLTETRAHYDROPTEROYLTRIGLUTAMATE--HOMOCYSTEINE METHYLTRANSFERASE"/>
    <property type="match status" value="1"/>
</dbReference>
<dbReference type="EMBL" id="LAVV01014459">
    <property type="protein sequence ID" value="KNZ44754.1"/>
    <property type="molecule type" value="Genomic_DNA"/>
</dbReference>
<comment type="function">
    <text evidence="2">Catalyzes the transfer of a methyl group from 5-methyltetrahydrofolate to homocysteine resulting in methionine formation.</text>
</comment>
<dbReference type="Pfam" id="PF08267">
    <property type="entry name" value="Meth_synt_1"/>
    <property type="match status" value="1"/>
</dbReference>
<evidence type="ECO:0000256" key="4">
    <source>
        <dbReference type="ARBA" id="ARBA00009553"/>
    </source>
</evidence>
<keyword evidence="11" id="KW-0486">Methionine biosynthesis</keyword>
<comment type="caution">
    <text evidence="14">The sequence shown here is derived from an EMBL/GenBank/DDBJ whole genome shotgun (WGS) entry which is preliminary data.</text>
</comment>
<evidence type="ECO:0000259" key="13">
    <source>
        <dbReference type="Pfam" id="PF08267"/>
    </source>
</evidence>
<evidence type="ECO:0000256" key="11">
    <source>
        <dbReference type="ARBA" id="ARBA00023167"/>
    </source>
</evidence>
<evidence type="ECO:0000256" key="7">
    <source>
        <dbReference type="ARBA" id="ARBA00022605"/>
    </source>
</evidence>
<name>A0A0L6U883_9BASI</name>
<evidence type="ECO:0000256" key="3">
    <source>
        <dbReference type="ARBA" id="ARBA00004681"/>
    </source>
</evidence>
<evidence type="ECO:0000256" key="6">
    <source>
        <dbReference type="ARBA" id="ARBA00022603"/>
    </source>
</evidence>
<keyword evidence="9" id="KW-0479">Metal-binding</keyword>
<dbReference type="GO" id="GO:0003871">
    <property type="term" value="F:5-methyltetrahydropteroyltriglutamate-homocysteine S-methyltransferase activity"/>
    <property type="evidence" value="ECO:0007669"/>
    <property type="project" value="UniProtKB-EC"/>
</dbReference>
<evidence type="ECO:0000256" key="5">
    <source>
        <dbReference type="ARBA" id="ARBA00012034"/>
    </source>
</evidence>
<evidence type="ECO:0000256" key="8">
    <source>
        <dbReference type="ARBA" id="ARBA00022679"/>
    </source>
</evidence>
<dbReference type="GO" id="GO:0009086">
    <property type="term" value="P:methionine biosynthetic process"/>
    <property type="evidence" value="ECO:0007669"/>
    <property type="project" value="UniProtKB-KW"/>
</dbReference>
<dbReference type="Proteomes" id="UP000037035">
    <property type="component" value="Unassembled WGS sequence"/>
</dbReference>
<organism evidence="14 15">
    <name type="scientific">Puccinia sorghi</name>
    <dbReference type="NCBI Taxonomy" id="27349"/>
    <lineage>
        <taxon>Eukaryota</taxon>
        <taxon>Fungi</taxon>
        <taxon>Dikarya</taxon>
        <taxon>Basidiomycota</taxon>
        <taxon>Pucciniomycotina</taxon>
        <taxon>Pucciniomycetes</taxon>
        <taxon>Pucciniales</taxon>
        <taxon>Pucciniaceae</taxon>
        <taxon>Puccinia</taxon>
    </lineage>
</organism>
<proteinExistence type="inferred from homology"/>
<feature type="domain" description="Cobalamin-independent methionine synthase MetE C-terminal/archaeal" evidence="12">
    <location>
        <begin position="496"/>
        <end position="818"/>
    </location>
</feature>
<keyword evidence="7" id="KW-0028">Amino-acid biosynthesis</keyword>
<feature type="domain" description="Cobalamin-independent methionine synthase MetE N-terminal" evidence="13">
    <location>
        <begin position="62"/>
        <end position="374"/>
    </location>
</feature>
<accession>A0A0L6U883</accession>
<evidence type="ECO:0000313" key="15">
    <source>
        <dbReference type="Proteomes" id="UP000037035"/>
    </source>
</evidence>
<evidence type="ECO:0000256" key="1">
    <source>
        <dbReference type="ARBA" id="ARBA00001947"/>
    </source>
</evidence>
<gene>
    <name evidence="14" type="primary">metE</name>
    <name evidence="14" type="ORF">VP01_886g4</name>
</gene>
<evidence type="ECO:0000259" key="12">
    <source>
        <dbReference type="Pfam" id="PF01717"/>
    </source>
</evidence>
<dbReference type="VEuPathDB" id="FungiDB:VP01_886g4"/>
<dbReference type="Pfam" id="PF01717">
    <property type="entry name" value="Meth_synt_2"/>
    <property type="match status" value="1"/>
</dbReference>
<protein>
    <recommendedName>
        <fullName evidence="5">5-methyltetrahydropteroyltriglutamate--homocysteine S-methyltransferase</fullName>
        <ecNumber evidence="5">2.1.1.14</ecNumber>
    </recommendedName>
</protein>
<dbReference type="InterPro" id="IPR006276">
    <property type="entry name" value="Cobalamin-indep_Met_synthase"/>
</dbReference>
<dbReference type="OrthoDB" id="1053771at2759"/>
<dbReference type="HAMAP" id="MF_00172">
    <property type="entry name" value="Meth_synth"/>
    <property type="match status" value="1"/>
</dbReference>
<dbReference type="CDD" id="cd03311">
    <property type="entry name" value="CIMS_C_terminal_like"/>
    <property type="match status" value="1"/>
</dbReference>
<dbReference type="GO" id="GO:0032259">
    <property type="term" value="P:methylation"/>
    <property type="evidence" value="ECO:0007669"/>
    <property type="project" value="UniProtKB-KW"/>
</dbReference>
<dbReference type="NCBIfam" id="TIGR01371">
    <property type="entry name" value="met_syn_B12ind"/>
    <property type="match status" value="1"/>
</dbReference>
<evidence type="ECO:0000256" key="10">
    <source>
        <dbReference type="ARBA" id="ARBA00022833"/>
    </source>
</evidence>